<dbReference type="AlphaFoldDB" id="A0A6I3KHX1"/>
<dbReference type="InterPro" id="IPR003661">
    <property type="entry name" value="HisK_dim/P_dom"/>
</dbReference>
<sequence length="451" mass="49784">MFQLSERLSLKSGARGIGGLNEPKPRPSILTRLIHDLSRRYVEYHAHAQRKIQAAAIIGVIGFPVFYLVWTYVLPQPYESMWLRGIGTGLCLALALTQWWPYAWRAYTVPFSYFTFLYCLPFFFTLMLLLNDSNAWEMSTLAALIYVVLLYDLVNAIVVLILGSVAALVAYLMVTGGAPIPAGYWMTLPILIFALTGFLGLAYSDNLIAREKLKAAASLASQVAHECRTPLTGIRFEADGCERLLARLPDSPIRDKLTASHRRVRQHITAANSVIDLLLTNVAQHHRGAPTAELHSMSKIVSLALERYSFKPNQRDLVRTSLEEDFEFRGSDLLMTHVLFNLLKNGLRAIEARDGDENHLSIELRRGGHANTIVISDTGDGIPPEILNYVFIPFVSAQRPGVGTGLGLSFCRMIVEGAGGTISCRSKVNVGTSFTIELPVVQPAIENAAAA</sequence>
<evidence type="ECO:0000256" key="2">
    <source>
        <dbReference type="ARBA" id="ARBA00012438"/>
    </source>
</evidence>
<keyword evidence="5" id="KW-0547">Nucleotide-binding</keyword>
<keyword evidence="9" id="KW-1133">Transmembrane helix</keyword>
<feature type="transmembrane region" description="Helical" evidence="9">
    <location>
        <begin position="81"/>
        <end position="100"/>
    </location>
</feature>
<proteinExistence type="predicted"/>
<keyword evidence="4" id="KW-0808">Transferase</keyword>
<keyword evidence="7" id="KW-0067">ATP-binding</keyword>
<evidence type="ECO:0000313" key="12">
    <source>
        <dbReference type="Proteomes" id="UP000440694"/>
    </source>
</evidence>
<evidence type="ECO:0000256" key="9">
    <source>
        <dbReference type="SAM" id="Phobius"/>
    </source>
</evidence>
<dbReference type="EC" id="2.7.13.3" evidence="2"/>
<dbReference type="SUPFAM" id="SSF55874">
    <property type="entry name" value="ATPase domain of HSP90 chaperone/DNA topoisomerase II/histidine kinase"/>
    <property type="match status" value="1"/>
</dbReference>
<dbReference type="Gene3D" id="1.10.287.130">
    <property type="match status" value="1"/>
</dbReference>
<feature type="transmembrane region" description="Helical" evidence="9">
    <location>
        <begin position="112"/>
        <end position="131"/>
    </location>
</feature>
<dbReference type="SUPFAM" id="SSF47384">
    <property type="entry name" value="Homodimeric domain of signal transducing histidine kinase"/>
    <property type="match status" value="1"/>
</dbReference>
<evidence type="ECO:0000256" key="6">
    <source>
        <dbReference type="ARBA" id="ARBA00022777"/>
    </source>
</evidence>
<evidence type="ECO:0000256" key="5">
    <source>
        <dbReference type="ARBA" id="ARBA00022741"/>
    </source>
</evidence>
<dbReference type="InterPro" id="IPR003594">
    <property type="entry name" value="HATPase_dom"/>
</dbReference>
<protein>
    <recommendedName>
        <fullName evidence="2">histidine kinase</fullName>
        <ecNumber evidence="2">2.7.13.3</ecNumber>
    </recommendedName>
</protein>
<accession>A0A6I3KHX1</accession>
<dbReference type="InterPro" id="IPR036097">
    <property type="entry name" value="HisK_dim/P_sf"/>
</dbReference>
<dbReference type="PANTHER" id="PTHR43065">
    <property type="entry name" value="SENSOR HISTIDINE KINASE"/>
    <property type="match status" value="1"/>
</dbReference>
<evidence type="ECO:0000256" key="3">
    <source>
        <dbReference type="ARBA" id="ARBA00022553"/>
    </source>
</evidence>
<keyword evidence="3" id="KW-0597">Phosphoprotein</keyword>
<feature type="domain" description="Histidine kinase" evidence="10">
    <location>
        <begin position="222"/>
        <end position="442"/>
    </location>
</feature>
<feature type="transmembrane region" description="Helical" evidence="9">
    <location>
        <begin position="143"/>
        <end position="172"/>
    </location>
</feature>
<keyword evidence="8" id="KW-0902">Two-component regulatory system</keyword>
<dbReference type="PRINTS" id="PR00344">
    <property type="entry name" value="BCTRLSENSOR"/>
</dbReference>
<evidence type="ECO:0000256" key="1">
    <source>
        <dbReference type="ARBA" id="ARBA00000085"/>
    </source>
</evidence>
<dbReference type="InterPro" id="IPR036890">
    <property type="entry name" value="HATPase_C_sf"/>
</dbReference>
<dbReference type="InterPro" id="IPR005467">
    <property type="entry name" value="His_kinase_dom"/>
</dbReference>
<dbReference type="Pfam" id="PF02518">
    <property type="entry name" value="HATPase_c"/>
    <property type="match status" value="1"/>
</dbReference>
<keyword evidence="12" id="KW-1185">Reference proteome</keyword>
<evidence type="ECO:0000256" key="8">
    <source>
        <dbReference type="ARBA" id="ARBA00023012"/>
    </source>
</evidence>
<keyword evidence="9" id="KW-0472">Membrane</keyword>
<evidence type="ECO:0000259" key="10">
    <source>
        <dbReference type="PROSITE" id="PS50109"/>
    </source>
</evidence>
<dbReference type="SMART" id="SM00387">
    <property type="entry name" value="HATPase_c"/>
    <property type="match status" value="1"/>
</dbReference>
<feature type="transmembrane region" description="Helical" evidence="9">
    <location>
        <begin position="52"/>
        <end position="74"/>
    </location>
</feature>
<evidence type="ECO:0000313" key="11">
    <source>
        <dbReference type="EMBL" id="MTD94634.1"/>
    </source>
</evidence>
<comment type="caution">
    <text evidence="11">The sequence shown here is derived from an EMBL/GenBank/DDBJ whole genome shotgun (WGS) entry which is preliminary data.</text>
</comment>
<keyword evidence="9" id="KW-0812">Transmembrane</keyword>
<organism evidence="11 12">
    <name type="scientific">Hyphomicrobium album</name>
    <dbReference type="NCBI Taxonomy" id="2665159"/>
    <lineage>
        <taxon>Bacteria</taxon>
        <taxon>Pseudomonadati</taxon>
        <taxon>Pseudomonadota</taxon>
        <taxon>Alphaproteobacteria</taxon>
        <taxon>Hyphomicrobiales</taxon>
        <taxon>Hyphomicrobiaceae</taxon>
        <taxon>Hyphomicrobium</taxon>
    </lineage>
</organism>
<dbReference type="Proteomes" id="UP000440694">
    <property type="component" value="Unassembled WGS sequence"/>
</dbReference>
<dbReference type="GO" id="GO:0005524">
    <property type="term" value="F:ATP binding"/>
    <property type="evidence" value="ECO:0007669"/>
    <property type="project" value="UniProtKB-KW"/>
</dbReference>
<comment type="catalytic activity">
    <reaction evidence="1">
        <text>ATP + protein L-histidine = ADP + protein N-phospho-L-histidine.</text>
        <dbReference type="EC" id="2.7.13.3"/>
    </reaction>
</comment>
<dbReference type="PROSITE" id="PS50109">
    <property type="entry name" value="HIS_KIN"/>
    <property type="match status" value="1"/>
</dbReference>
<evidence type="ECO:0000256" key="7">
    <source>
        <dbReference type="ARBA" id="ARBA00022840"/>
    </source>
</evidence>
<feature type="transmembrane region" description="Helical" evidence="9">
    <location>
        <begin position="184"/>
        <end position="204"/>
    </location>
</feature>
<dbReference type="Gene3D" id="3.30.565.10">
    <property type="entry name" value="Histidine kinase-like ATPase, C-terminal domain"/>
    <property type="match status" value="1"/>
</dbReference>
<dbReference type="PANTHER" id="PTHR43065:SF10">
    <property type="entry name" value="PEROXIDE STRESS-ACTIVATED HISTIDINE KINASE MAK3"/>
    <property type="match status" value="1"/>
</dbReference>
<dbReference type="InterPro" id="IPR004358">
    <property type="entry name" value="Sig_transdc_His_kin-like_C"/>
</dbReference>
<gene>
    <name evidence="11" type="ORF">GIW81_09855</name>
</gene>
<dbReference type="GO" id="GO:0000155">
    <property type="term" value="F:phosphorelay sensor kinase activity"/>
    <property type="evidence" value="ECO:0007669"/>
    <property type="project" value="InterPro"/>
</dbReference>
<reference evidence="11 12" key="1">
    <citation type="submission" date="2019-11" db="EMBL/GenBank/DDBJ databases">
        <title>Identification of a novel strain.</title>
        <authorList>
            <person name="Xu Q."/>
            <person name="Wang G."/>
        </authorList>
    </citation>
    <scope>NUCLEOTIDE SEQUENCE [LARGE SCALE GENOMIC DNA]</scope>
    <source>
        <strain evidence="12">xq</strain>
    </source>
</reference>
<evidence type="ECO:0000256" key="4">
    <source>
        <dbReference type="ARBA" id="ARBA00022679"/>
    </source>
</evidence>
<name>A0A6I3KHX1_9HYPH</name>
<dbReference type="EMBL" id="WMBQ01000001">
    <property type="protein sequence ID" value="MTD94634.1"/>
    <property type="molecule type" value="Genomic_DNA"/>
</dbReference>
<keyword evidence="6" id="KW-0418">Kinase</keyword>
<dbReference type="CDD" id="cd00082">
    <property type="entry name" value="HisKA"/>
    <property type="match status" value="1"/>
</dbReference>